<dbReference type="STRING" id="568816.Acin_1753"/>
<proteinExistence type="predicted"/>
<name>G4Q3G9_ACIIR</name>
<sequence>MKVLLVNGSPHKNGCTHTALGLVADVLHEEGIETEEFWIGIKPIGGCIACHQCDKRHDCVFDDAVNVFRKKALEADGFLFGSPVHYAALAGNMKTFLDRAFYSEARGNGNKAFYLKPAAAVISARRAGTTAAFDEMNKYFAIQEMPIVSSRYWNQVHGTTAEEVLKDKEGVWTLHVLGRNMAYLLKAMELAKKANLAQPKKEPAAFMNFIHGEEA</sequence>
<evidence type="ECO:0000259" key="3">
    <source>
        <dbReference type="Pfam" id="PF03358"/>
    </source>
</evidence>
<evidence type="ECO:0000256" key="1">
    <source>
        <dbReference type="ARBA" id="ARBA00022630"/>
    </source>
</evidence>
<dbReference type="PANTHER" id="PTHR43278:SF4">
    <property type="entry name" value="NAD(P)H-DEPENDENT FMN-CONTAINING OXIDOREDUCTASE YWQN-RELATED"/>
    <property type="match status" value="1"/>
</dbReference>
<reference evidence="4 5" key="1">
    <citation type="journal article" date="2011" name="J. Bacteriol.">
        <title>Complete genome sequence of Acidaminococcus intestini RYC-MR95, a Gram-negative bacterium from the phylum Firmicutes.</title>
        <authorList>
            <person name="D'Auria G."/>
            <person name="Galan J.C."/>
            <person name="Rodriguez-Alcayna M."/>
            <person name="Moya A."/>
            <person name="Baquero F."/>
            <person name="Latorre A."/>
        </authorList>
    </citation>
    <scope>NUCLEOTIDE SEQUENCE [LARGE SCALE GENOMIC DNA]</scope>
    <source>
        <strain evidence="4 5">RyC-MR95</strain>
    </source>
</reference>
<protein>
    <submittedName>
        <fullName evidence="4">NADPH-dependent FMN reductase</fullName>
    </submittedName>
</protein>
<keyword evidence="1" id="KW-0285">Flavoprotein</keyword>
<dbReference type="HOGENOM" id="CLU_050993_3_3_9"/>
<dbReference type="InterPro" id="IPR029039">
    <property type="entry name" value="Flavoprotein-like_sf"/>
</dbReference>
<keyword evidence="2" id="KW-0288">FMN</keyword>
<dbReference type="RefSeq" id="WP_009015984.1">
    <property type="nucleotide sequence ID" value="NC_016077.1"/>
</dbReference>
<gene>
    <name evidence="4" type="ordered locus">Acin_1753</name>
</gene>
<dbReference type="GO" id="GO:0016491">
    <property type="term" value="F:oxidoreductase activity"/>
    <property type="evidence" value="ECO:0007669"/>
    <property type="project" value="InterPro"/>
</dbReference>
<dbReference type="PANTHER" id="PTHR43278">
    <property type="entry name" value="NAD(P)H-DEPENDENT FMN-CONTAINING OXIDOREDUCTASE YWQN-RELATED"/>
    <property type="match status" value="1"/>
</dbReference>
<dbReference type="InParanoid" id="G4Q3G9"/>
<dbReference type="InterPro" id="IPR051796">
    <property type="entry name" value="ISF_SsuE-like"/>
</dbReference>
<accession>G4Q3G9</accession>
<dbReference type="InterPro" id="IPR005025">
    <property type="entry name" value="FMN_Rdtase-like_dom"/>
</dbReference>
<dbReference type="Gene3D" id="3.40.50.360">
    <property type="match status" value="1"/>
</dbReference>
<dbReference type="KEGG" id="ain:Acin_1753"/>
<dbReference type="GeneID" id="92879043"/>
<organism evidence="4 5">
    <name type="scientific">Acidaminococcus intestini (strain RyC-MR95)</name>
    <dbReference type="NCBI Taxonomy" id="568816"/>
    <lineage>
        <taxon>Bacteria</taxon>
        <taxon>Bacillati</taxon>
        <taxon>Bacillota</taxon>
        <taxon>Negativicutes</taxon>
        <taxon>Acidaminococcales</taxon>
        <taxon>Acidaminococcaceae</taxon>
        <taxon>Acidaminococcus</taxon>
    </lineage>
</organism>
<evidence type="ECO:0000313" key="4">
    <source>
        <dbReference type="EMBL" id="AEQ22965.1"/>
    </source>
</evidence>
<evidence type="ECO:0000256" key="2">
    <source>
        <dbReference type="ARBA" id="ARBA00022643"/>
    </source>
</evidence>
<dbReference type="Proteomes" id="UP000007093">
    <property type="component" value="Chromosome"/>
</dbReference>
<dbReference type="eggNOG" id="COG0655">
    <property type="taxonomic scope" value="Bacteria"/>
</dbReference>
<dbReference type="Pfam" id="PF03358">
    <property type="entry name" value="FMN_red"/>
    <property type="match status" value="1"/>
</dbReference>
<evidence type="ECO:0000313" key="5">
    <source>
        <dbReference type="Proteomes" id="UP000007093"/>
    </source>
</evidence>
<dbReference type="PATRIC" id="fig|568816.4.peg.1701"/>
<dbReference type="SUPFAM" id="SSF52218">
    <property type="entry name" value="Flavoproteins"/>
    <property type="match status" value="1"/>
</dbReference>
<feature type="domain" description="NADPH-dependent FMN reductase-like" evidence="3">
    <location>
        <begin position="1"/>
        <end position="154"/>
    </location>
</feature>
<keyword evidence="5" id="KW-1185">Reference proteome</keyword>
<dbReference type="EMBL" id="CP003058">
    <property type="protein sequence ID" value="AEQ22965.1"/>
    <property type="molecule type" value="Genomic_DNA"/>
</dbReference>
<dbReference type="AlphaFoldDB" id="G4Q3G9"/>